<sequence length="174" mass="18170">MHTLDGIMIRFPRSSVVLLALVASGCDTSQTPCSGSCPDISGVYSIETLTPAGECGFSPYLLAPSVQIEQTREGRKVVFHVIDPTTQLEVPLSGDVYGPAPGEGVGLLGSFRIDSRTTRLARSGSDQLVTLDVVVTGSVSQAGDRRVLTATMNTTDAMSGEGCTATLSVMGESR</sequence>
<reference evidence="2" key="1">
    <citation type="submission" date="2016-11" db="EMBL/GenBank/DDBJ databases">
        <authorList>
            <person name="Shukria A."/>
            <person name="Stevens D.C."/>
        </authorList>
    </citation>
    <scope>NUCLEOTIDE SEQUENCE [LARGE SCALE GENOMIC DNA]</scope>
    <source>
        <strain evidence="2">Cbfe23</strain>
    </source>
</reference>
<dbReference type="Proteomes" id="UP000182229">
    <property type="component" value="Unassembled WGS sequence"/>
</dbReference>
<keyword evidence="2" id="KW-1185">Reference proteome</keyword>
<protein>
    <submittedName>
        <fullName evidence="1">Uncharacterized protein</fullName>
    </submittedName>
</protein>
<dbReference type="EMBL" id="MPIN01000010">
    <property type="protein sequence ID" value="OJH36643.1"/>
    <property type="molecule type" value="Genomic_DNA"/>
</dbReference>
<evidence type="ECO:0000313" key="1">
    <source>
        <dbReference type="EMBL" id="OJH36643.1"/>
    </source>
</evidence>
<organism evidence="1 2">
    <name type="scientific">Cystobacter ferrugineus</name>
    <dbReference type="NCBI Taxonomy" id="83449"/>
    <lineage>
        <taxon>Bacteria</taxon>
        <taxon>Pseudomonadati</taxon>
        <taxon>Myxococcota</taxon>
        <taxon>Myxococcia</taxon>
        <taxon>Myxococcales</taxon>
        <taxon>Cystobacterineae</taxon>
        <taxon>Archangiaceae</taxon>
        <taxon>Cystobacter</taxon>
    </lineage>
</organism>
<dbReference type="AlphaFoldDB" id="A0A1L9B391"/>
<name>A0A1L9B391_9BACT</name>
<comment type="caution">
    <text evidence="1">The sequence shown here is derived from an EMBL/GenBank/DDBJ whole genome shotgun (WGS) entry which is preliminary data.</text>
</comment>
<gene>
    <name evidence="1" type="ORF">BON30_33375</name>
</gene>
<accession>A0A1L9B391</accession>
<proteinExistence type="predicted"/>
<evidence type="ECO:0000313" key="2">
    <source>
        <dbReference type="Proteomes" id="UP000182229"/>
    </source>
</evidence>
<reference evidence="1 2" key="2">
    <citation type="submission" date="2016-12" db="EMBL/GenBank/DDBJ databases">
        <title>Draft Genome Sequence of Cystobacter ferrugineus Strain Cbfe23.</title>
        <authorList>
            <person name="Akbar S."/>
            <person name="Dowd S.E."/>
            <person name="Stevens D.C."/>
        </authorList>
    </citation>
    <scope>NUCLEOTIDE SEQUENCE [LARGE SCALE GENOMIC DNA]</scope>
    <source>
        <strain evidence="1 2">Cbfe23</strain>
    </source>
</reference>